<evidence type="ECO:0000313" key="1">
    <source>
        <dbReference type="EMBL" id="MCD7454580.1"/>
    </source>
</evidence>
<dbReference type="EMBL" id="JACEIK010000307">
    <property type="protein sequence ID" value="MCD7454580.1"/>
    <property type="molecule type" value="Genomic_DNA"/>
</dbReference>
<name>A0ABS8S7J1_DATST</name>
<proteinExistence type="predicted"/>
<keyword evidence="2" id="KW-1185">Reference proteome</keyword>
<evidence type="ECO:0000313" key="2">
    <source>
        <dbReference type="Proteomes" id="UP000823775"/>
    </source>
</evidence>
<sequence length="268" mass="30638">MNVAPPFGYSEGSDFDDERMTQMTRKFKRSLKRCKRDSDSEDNDNTEKVIAEKDQLLSAFTSLKYEFIDAEISKEKGEKENCYLKEQVKQLGSSILALKSEVLQLIVTRKNKTIISDQQLKSESDLKNIKETLNFEREKSERISLELSKVKKDLERASSWTQSSQILSKLNSRTHSVTTDLGFKKIPKTESEKEELCFLCGLSKTKQAKTYMDSACSSHMIGDKLKFYSLTDIKRGSIDFENGLKRRICDLEKIGHLVIGGTMDEIRG</sequence>
<reference evidence="1 2" key="1">
    <citation type="journal article" date="2021" name="BMC Genomics">
        <title>Datura genome reveals duplications of psychoactive alkaloid biosynthetic genes and high mutation rate following tissue culture.</title>
        <authorList>
            <person name="Rajewski A."/>
            <person name="Carter-House D."/>
            <person name="Stajich J."/>
            <person name="Litt A."/>
        </authorList>
    </citation>
    <scope>NUCLEOTIDE SEQUENCE [LARGE SCALE GENOMIC DNA]</scope>
    <source>
        <strain evidence="1">AR-01</strain>
    </source>
</reference>
<comment type="caution">
    <text evidence="1">The sequence shown here is derived from an EMBL/GenBank/DDBJ whole genome shotgun (WGS) entry which is preliminary data.</text>
</comment>
<protein>
    <submittedName>
        <fullName evidence="1">Uncharacterized protein</fullName>
    </submittedName>
</protein>
<dbReference type="Proteomes" id="UP000823775">
    <property type="component" value="Unassembled WGS sequence"/>
</dbReference>
<gene>
    <name evidence="1" type="ORF">HAX54_025276</name>
</gene>
<accession>A0ABS8S7J1</accession>
<organism evidence="1 2">
    <name type="scientific">Datura stramonium</name>
    <name type="common">Jimsonweed</name>
    <name type="synonym">Common thornapple</name>
    <dbReference type="NCBI Taxonomy" id="4076"/>
    <lineage>
        <taxon>Eukaryota</taxon>
        <taxon>Viridiplantae</taxon>
        <taxon>Streptophyta</taxon>
        <taxon>Embryophyta</taxon>
        <taxon>Tracheophyta</taxon>
        <taxon>Spermatophyta</taxon>
        <taxon>Magnoliopsida</taxon>
        <taxon>eudicotyledons</taxon>
        <taxon>Gunneridae</taxon>
        <taxon>Pentapetalae</taxon>
        <taxon>asterids</taxon>
        <taxon>lamiids</taxon>
        <taxon>Solanales</taxon>
        <taxon>Solanaceae</taxon>
        <taxon>Solanoideae</taxon>
        <taxon>Datureae</taxon>
        <taxon>Datura</taxon>
    </lineage>
</organism>